<protein>
    <recommendedName>
        <fullName evidence="1">ATPase BadF/BadG/BcrA/BcrD type domain-containing protein</fullName>
    </recommendedName>
</protein>
<dbReference type="PANTHER" id="PTHR12862">
    <property type="entry name" value="BADF TYPE ATPASE DOMAIN-CONTAINING PROTEIN"/>
    <property type="match status" value="1"/>
</dbReference>
<gene>
    <name evidence="2" type="ORF">BHY08_01120</name>
</gene>
<dbReference type="SUPFAM" id="SSF53067">
    <property type="entry name" value="Actin-like ATPase domain"/>
    <property type="match status" value="2"/>
</dbReference>
<dbReference type="Proteomes" id="UP000191200">
    <property type="component" value="Chromosome"/>
</dbReference>
<dbReference type="AlphaFoldDB" id="A0A1J0A3P1"/>
<dbReference type="InterPro" id="IPR043129">
    <property type="entry name" value="ATPase_NBD"/>
</dbReference>
<evidence type="ECO:0000313" key="2">
    <source>
        <dbReference type="EMBL" id="APB30549.1"/>
    </source>
</evidence>
<proteinExistence type="predicted"/>
<reference evidence="2 3" key="1">
    <citation type="submission" date="2016-09" db="EMBL/GenBank/DDBJ databases">
        <title>Vagococcus teuberi sp. nov., isolated from the Malian artisanal sour milk fene.</title>
        <authorList>
            <person name="Wullschleger S."/>
            <person name="Seifert C."/>
            <person name="Baumgartner S."/>
            <person name="Lacroix C."/>
            <person name="Bonfoh B."/>
            <person name="Stevens M.J."/>
            <person name="Meile L."/>
        </authorList>
    </citation>
    <scope>NUCLEOTIDE SEQUENCE [LARGE SCALE GENOMIC DNA]</scope>
    <source>
        <strain evidence="2 3">DSM 21459</strain>
    </source>
</reference>
<dbReference type="InterPro" id="IPR039758">
    <property type="entry name" value="NAGK-like"/>
</dbReference>
<feature type="domain" description="ATPase BadF/BadG/BcrA/BcrD type" evidence="1">
    <location>
        <begin position="5"/>
        <end position="290"/>
    </location>
</feature>
<evidence type="ECO:0000259" key="1">
    <source>
        <dbReference type="Pfam" id="PF01869"/>
    </source>
</evidence>
<dbReference type="OrthoDB" id="9772633at2"/>
<dbReference type="PANTHER" id="PTHR12862:SF0">
    <property type="entry name" value="N-ACETYL-D-GLUCOSAMINE KINASE"/>
    <property type="match status" value="1"/>
</dbReference>
<dbReference type="Pfam" id="PF01869">
    <property type="entry name" value="BcrAD_BadFG"/>
    <property type="match status" value="1"/>
</dbReference>
<dbReference type="EMBL" id="CP017267">
    <property type="protein sequence ID" value="APB30549.1"/>
    <property type="molecule type" value="Genomic_DNA"/>
</dbReference>
<name>A0A1J0A3P1_9ENTE</name>
<evidence type="ECO:0000313" key="3">
    <source>
        <dbReference type="Proteomes" id="UP000191200"/>
    </source>
</evidence>
<dbReference type="InterPro" id="IPR002731">
    <property type="entry name" value="ATPase_BadF"/>
</dbReference>
<keyword evidence="3" id="KW-1185">Reference proteome</keyword>
<dbReference type="CDD" id="cd24007">
    <property type="entry name" value="ASKHA_NBD_eukNAGK-like"/>
    <property type="match status" value="1"/>
</dbReference>
<sequence>MEYIIGLDCGGTKTEAFAYNVKTGEEVASAISGFGNLVVDYDLGMSHITSSIVSIFELLEESHCKGIVLGIAGVDAGGLKEKVSNDLMIIHPTIYIFNDGQLAHFSILKGRDGICVTAGTGSVVLGLHQHKWYRVGGWGHLFGDEGSAYWIAKQAIKLALSDEDNSFQPSDLTFAIFKFFDVKDVFSLTKYLYTLSKTDIASLTTIVAQMNEEGNQEATLLLKQAGIQLGIAVEQMLRKSKLSKESLEIGLNGSVIEKNAQVFSSFHNYLEDSEINVTYCHKQSSCAKGAYYYYKMRELEGLPWDMQ</sequence>
<dbReference type="GO" id="GO:0045127">
    <property type="term" value="F:N-acetylglucosamine kinase activity"/>
    <property type="evidence" value="ECO:0007669"/>
    <property type="project" value="InterPro"/>
</dbReference>
<accession>A0A1J0A3P1</accession>
<dbReference type="RefSeq" id="WP_071456116.1">
    <property type="nucleotide sequence ID" value="NZ_CP017267.1"/>
</dbReference>
<dbReference type="Gene3D" id="3.30.420.40">
    <property type="match status" value="2"/>
</dbReference>
<organism evidence="2 3">
    <name type="scientific">Vagococcus teuberi</name>
    <dbReference type="NCBI Taxonomy" id="519472"/>
    <lineage>
        <taxon>Bacteria</taxon>
        <taxon>Bacillati</taxon>
        <taxon>Bacillota</taxon>
        <taxon>Bacilli</taxon>
        <taxon>Lactobacillales</taxon>
        <taxon>Enterococcaceae</taxon>
        <taxon>Vagococcus</taxon>
    </lineage>
</organism>
<dbReference type="STRING" id="519472.BHY08_01120"/>
<dbReference type="KEGG" id="vte:BHY08_01120"/>